<reference evidence="8" key="1">
    <citation type="submission" date="2021-02" db="EMBL/GenBank/DDBJ databases">
        <authorList>
            <person name="Nowell W R."/>
        </authorList>
    </citation>
    <scope>NUCLEOTIDE SEQUENCE</scope>
</reference>
<evidence type="ECO:0000259" key="7">
    <source>
        <dbReference type="Pfam" id="PF05193"/>
    </source>
</evidence>
<evidence type="ECO:0000313" key="10">
    <source>
        <dbReference type="Proteomes" id="UP000663829"/>
    </source>
</evidence>
<comment type="similarity">
    <text evidence="2 5">Belongs to the peptidase M16 family.</text>
</comment>
<dbReference type="AlphaFoldDB" id="A0A813YMS5"/>
<dbReference type="InterPro" id="IPR007863">
    <property type="entry name" value="Peptidase_M16_C"/>
</dbReference>
<evidence type="ECO:0000256" key="3">
    <source>
        <dbReference type="ARBA" id="ARBA00030006"/>
    </source>
</evidence>
<keyword evidence="10" id="KW-1185">Reference proteome</keyword>
<dbReference type="SUPFAM" id="SSF63411">
    <property type="entry name" value="LuxS/MPP-like metallohydrolase"/>
    <property type="match status" value="2"/>
</dbReference>
<proteinExistence type="inferred from homology"/>
<dbReference type="EMBL" id="CAJNOQ010001323">
    <property type="protein sequence ID" value="CAF0886514.1"/>
    <property type="molecule type" value="Genomic_DNA"/>
</dbReference>
<evidence type="ECO:0000313" key="9">
    <source>
        <dbReference type="EMBL" id="CAF3671660.1"/>
    </source>
</evidence>
<dbReference type="InterPro" id="IPR011765">
    <property type="entry name" value="Pept_M16_N"/>
</dbReference>
<dbReference type="GO" id="GO:0004222">
    <property type="term" value="F:metalloendopeptidase activity"/>
    <property type="evidence" value="ECO:0007669"/>
    <property type="project" value="InterPro"/>
</dbReference>
<evidence type="ECO:0000256" key="2">
    <source>
        <dbReference type="ARBA" id="ARBA00007261"/>
    </source>
</evidence>
<dbReference type="InterPro" id="IPR011249">
    <property type="entry name" value="Metalloenz_LuxS/M16"/>
</dbReference>
<name>A0A813YMS5_9BILA</name>
<evidence type="ECO:0000256" key="4">
    <source>
        <dbReference type="ARBA" id="ARBA00032315"/>
    </source>
</evidence>
<evidence type="ECO:0000259" key="6">
    <source>
        <dbReference type="Pfam" id="PF00675"/>
    </source>
</evidence>
<dbReference type="Proteomes" id="UP000663829">
    <property type="component" value="Unassembled WGS sequence"/>
</dbReference>
<dbReference type="PANTHER" id="PTHR11851:SF49">
    <property type="entry name" value="MITOCHONDRIAL-PROCESSING PEPTIDASE SUBUNIT ALPHA"/>
    <property type="match status" value="1"/>
</dbReference>
<evidence type="ECO:0000313" key="8">
    <source>
        <dbReference type="EMBL" id="CAF0886514.1"/>
    </source>
</evidence>
<dbReference type="Pfam" id="PF05193">
    <property type="entry name" value="Peptidase_M16_C"/>
    <property type="match status" value="1"/>
</dbReference>
<dbReference type="PROSITE" id="PS00143">
    <property type="entry name" value="INSULINASE"/>
    <property type="match status" value="1"/>
</dbReference>
<dbReference type="Pfam" id="PF00675">
    <property type="entry name" value="Peptidase_M16"/>
    <property type="match status" value="1"/>
</dbReference>
<organism evidence="8 10">
    <name type="scientific">Didymodactylos carnosus</name>
    <dbReference type="NCBI Taxonomy" id="1234261"/>
    <lineage>
        <taxon>Eukaryota</taxon>
        <taxon>Metazoa</taxon>
        <taxon>Spiralia</taxon>
        <taxon>Gnathifera</taxon>
        <taxon>Rotifera</taxon>
        <taxon>Eurotatoria</taxon>
        <taxon>Bdelloidea</taxon>
        <taxon>Philodinida</taxon>
        <taxon>Philodinidae</taxon>
        <taxon>Didymodactylos</taxon>
    </lineage>
</organism>
<dbReference type="InterPro" id="IPR050361">
    <property type="entry name" value="MPP/UQCRC_Complex"/>
</dbReference>
<dbReference type="Proteomes" id="UP000681722">
    <property type="component" value="Unassembled WGS sequence"/>
</dbReference>
<evidence type="ECO:0000256" key="5">
    <source>
        <dbReference type="RuleBase" id="RU004447"/>
    </source>
</evidence>
<dbReference type="InterPro" id="IPR001431">
    <property type="entry name" value="Pept_M16_Zn_BS"/>
</dbReference>
<comment type="function">
    <text evidence="1">Substrate recognition and binding subunit of the essential mitochondrial processing protease (MPP), which cleaves the mitochondrial sequence off newly imported precursors proteins.</text>
</comment>
<gene>
    <name evidence="8" type="ORF">GPM918_LOCUS7890</name>
    <name evidence="9" type="ORF">SRO942_LOCUS7890</name>
</gene>
<dbReference type="OrthoDB" id="277191at2759"/>
<feature type="domain" description="Peptidase M16 C-terminal" evidence="7">
    <location>
        <begin position="243"/>
        <end position="430"/>
    </location>
</feature>
<dbReference type="PANTHER" id="PTHR11851">
    <property type="entry name" value="METALLOPROTEASE"/>
    <property type="match status" value="1"/>
</dbReference>
<feature type="domain" description="Peptidase M16 N-terminal" evidence="6">
    <location>
        <begin position="84"/>
        <end position="231"/>
    </location>
</feature>
<comment type="caution">
    <text evidence="8">The sequence shown here is derived from an EMBL/GenBank/DDBJ whole genome shotgun (WGS) entry which is preliminary data.</text>
</comment>
<protein>
    <recommendedName>
        <fullName evidence="3">Alpha-MPP</fullName>
    </recommendedName>
    <alternativeName>
        <fullName evidence="4">Inactive zinc metalloprotease alpha</fullName>
    </alternativeName>
</protein>
<dbReference type="Gene3D" id="3.30.830.10">
    <property type="entry name" value="Metalloenzyme, LuxS/M16 peptidase-like"/>
    <property type="match status" value="2"/>
</dbReference>
<evidence type="ECO:0000256" key="1">
    <source>
        <dbReference type="ARBA" id="ARBA00002123"/>
    </source>
</evidence>
<dbReference type="GO" id="GO:0046872">
    <property type="term" value="F:metal ion binding"/>
    <property type="evidence" value="ECO:0007669"/>
    <property type="project" value="InterPro"/>
</dbReference>
<accession>A0A813YMS5</accession>
<sequence length="526" mass="59136">MLSTARLWCRPILRTCVPKYIRTNTTSKSSLPPETGSLGRDSLLSSYTFPSMSKSVSWLPDVKYAQSGANRYETHVTTLDNGLKVASEKLFGDFCTVGVIISAGPRFEGGYMNGISHFLEKLAFMSTTNYANRDLIQDSLQSVNAICDCQNSKDIIIYALSCRTSGLERVVDILSETIFQPKLLSEELEEAQAAVFGEIDNLYKRYDPTPILTDMIHSVRAGYGNQTLGLPKFTPLENISKIDSKLIYSYMNDYYRPERMVLAGVGVDHDYLVELGKKHFLNKTPVWKTMKDIAQQKIIAPSKAIWTGGKCLIESDLSNLTFAPSYLEEHDFVTTCVLSQLLGGGGSFSAGGPGKGLYSRMYMNVLNRNELMRTAVSYNQAYEDSGCFYMHFGCDPPFLKKMIDVALREIGLLIAHMPDADELDRAKAQLQSMLFMNLEQRPIVFEDVARQVLAVGKRQQADYYFNRIKRITADDIVRVSRRIFSTPLAVAGYGKGVNSSDMRSYNYIADTIQRQFSPKTRWRIFG</sequence>
<dbReference type="EMBL" id="CAJOBC010001323">
    <property type="protein sequence ID" value="CAF3671660.1"/>
    <property type="molecule type" value="Genomic_DNA"/>
</dbReference>
<dbReference type="GO" id="GO:0005739">
    <property type="term" value="C:mitochondrion"/>
    <property type="evidence" value="ECO:0007669"/>
    <property type="project" value="TreeGrafter"/>
</dbReference>
<dbReference type="GO" id="GO:0006627">
    <property type="term" value="P:protein processing involved in protein targeting to mitochondrion"/>
    <property type="evidence" value="ECO:0007669"/>
    <property type="project" value="TreeGrafter"/>
</dbReference>